<keyword evidence="2" id="KW-0472">Membrane</keyword>
<evidence type="ECO:0000313" key="4">
    <source>
        <dbReference type="EMBL" id="MDQ0315115.1"/>
    </source>
</evidence>
<dbReference type="GO" id="GO:0016787">
    <property type="term" value="F:hydrolase activity"/>
    <property type="evidence" value="ECO:0007669"/>
    <property type="project" value="UniProtKB-KW"/>
</dbReference>
<dbReference type="InterPro" id="IPR036365">
    <property type="entry name" value="PGBD-like_sf"/>
</dbReference>
<reference evidence="4" key="1">
    <citation type="submission" date="2023-07" db="EMBL/GenBank/DDBJ databases">
        <title>Genomic Encyclopedia of Type Strains, Phase IV (KMG-IV): sequencing the most valuable type-strain genomes for metagenomic binning, comparative biology and taxonomic classification.</title>
        <authorList>
            <person name="Goeker M."/>
        </authorList>
    </citation>
    <scope>NUCLEOTIDE SEQUENCE</scope>
    <source>
        <strain evidence="4">DSM 21202</strain>
    </source>
</reference>
<evidence type="ECO:0000259" key="3">
    <source>
        <dbReference type="Pfam" id="PF01471"/>
    </source>
</evidence>
<evidence type="ECO:0000256" key="1">
    <source>
        <dbReference type="SAM" id="MobiDB-lite"/>
    </source>
</evidence>
<feature type="region of interest" description="Disordered" evidence="1">
    <location>
        <begin position="78"/>
        <end position="106"/>
    </location>
</feature>
<dbReference type="InterPro" id="IPR036366">
    <property type="entry name" value="PGBDSf"/>
</dbReference>
<dbReference type="Gene3D" id="1.10.101.10">
    <property type="entry name" value="PGBD-like superfamily/PGBD"/>
    <property type="match status" value="2"/>
</dbReference>
<dbReference type="EMBL" id="JAUSUL010000001">
    <property type="protein sequence ID" value="MDQ0315115.1"/>
    <property type="molecule type" value="Genomic_DNA"/>
</dbReference>
<comment type="caution">
    <text evidence="4">The sequence shown here is derived from an EMBL/GenBank/DDBJ whole genome shotgun (WGS) entry which is preliminary data.</text>
</comment>
<dbReference type="AlphaFoldDB" id="A0AAE3VNX5"/>
<keyword evidence="5" id="KW-1185">Reference proteome</keyword>
<evidence type="ECO:0000313" key="5">
    <source>
        <dbReference type="Proteomes" id="UP001229244"/>
    </source>
</evidence>
<gene>
    <name evidence="4" type="ORF">J2S73_001552</name>
</gene>
<feature type="domain" description="Peptidoglycan binding-like" evidence="3">
    <location>
        <begin position="107"/>
        <end position="160"/>
    </location>
</feature>
<keyword evidence="2" id="KW-0812">Transmembrane</keyword>
<organism evidence="4 5">
    <name type="scientific">Amorphus orientalis</name>
    <dbReference type="NCBI Taxonomy" id="649198"/>
    <lineage>
        <taxon>Bacteria</taxon>
        <taxon>Pseudomonadati</taxon>
        <taxon>Pseudomonadota</taxon>
        <taxon>Alphaproteobacteria</taxon>
        <taxon>Hyphomicrobiales</taxon>
        <taxon>Amorphaceae</taxon>
        <taxon>Amorphus</taxon>
    </lineage>
</organism>
<feature type="region of interest" description="Disordered" evidence="1">
    <location>
        <begin position="163"/>
        <end position="183"/>
    </location>
</feature>
<feature type="domain" description="Peptidoglycan binding-like" evidence="3">
    <location>
        <begin position="183"/>
        <end position="237"/>
    </location>
</feature>
<keyword evidence="4" id="KW-0378">Hydrolase</keyword>
<feature type="transmembrane region" description="Helical" evidence="2">
    <location>
        <begin position="38"/>
        <end position="58"/>
    </location>
</feature>
<proteinExistence type="predicted"/>
<accession>A0AAE3VNX5</accession>
<dbReference type="RefSeq" id="WP_306884908.1">
    <property type="nucleotide sequence ID" value="NZ_JAUSUL010000001.1"/>
</dbReference>
<sequence length="246" mass="25667">MTRRQSRREPEPYDLDEEGHDAAPLRARLFAALRRRPVLLALAGLFVFAAVSVNALYLQDGPHPAPLFGRPTQVASLGGLPSPVPGSFPPESEAEETDAGPVTPPDNLVADIQIALKERGLYRDTVDGMNGPATAAAISAYERRMGLEVTGAPSVALLASLSTPAGSQASKPDPDTSPPPSRTTVTRLQEALVAEGYGPITVDGIYGSETAGAIRRYELDHGLSVTGSVSDPLLARLGVVAAAPEG</sequence>
<dbReference type="InterPro" id="IPR002477">
    <property type="entry name" value="Peptidoglycan-bd-like"/>
</dbReference>
<keyword evidence="2" id="KW-1133">Transmembrane helix</keyword>
<dbReference type="Pfam" id="PF01471">
    <property type="entry name" value="PG_binding_1"/>
    <property type="match status" value="2"/>
</dbReference>
<dbReference type="SUPFAM" id="SSF47090">
    <property type="entry name" value="PGBD-like"/>
    <property type="match status" value="2"/>
</dbReference>
<dbReference type="Proteomes" id="UP001229244">
    <property type="component" value="Unassembled WGS sequence"/>
</dbReference>
<name>A0AAE3VNX5_9HYPH</name>
<protein>
    <submittedName>
        <fullName evidence="4">Peptidoglycan hydrolase-like protein with peptidoglycan-binding domain</fullName>
    </submittedName>
</protein>
<evidence type="ECO:0000256" key="2">
    <source>
        <dbReference type="SAM" id="Phobius"/>
    </source>
</evidence>